<feature type="transmembrane region" description="Helical" evidence="6">
    <location>
        <begin position="382"/>
        <end position="402"/>
    </location>
</feature>
<feature type="transmembrane region" description="Helical" evidence="6">
    <location>
        <begin position="159"/>
        <end position="178"/>
    </location>
</feature>
<feature type="domain" description="Major facilitator superfamily (MFS) profile" evidence="7">
    <location>
        <begin position="5"/>
        <end position="407"/>
    </location>
</feature>
<dbReference type="PANTHER" id="PTHR11662">
    <property type="entry name" value="SOLUTE CARRIER FAMILY 17"/>
    <property type="match status" value="1"/>
</dbReference>
<feature type="transmembrane region" description="Helical" evidence="6">
    <location>
        <begin position="313"/>
        <end position="336"/>
    </location>
</feature>
<evidence type="ECO:0000259" key="7">
    <source>
        <dbReference type="PROSITE" id="PS50850"/>
    </source>
</evidence>
<reference evidence="9" key="1">
    <citation type="journal article" date="2019" name="Int. J. Syst. Evol. Microbiol.">
        <title>The Global Catalogue of Microorganisms (GCM) 10K type strain sequencing project: providing services to taxonomists for standard genome sequencing and annotation.</title>
        <authorList>
            <consortium name="The Broad Institute Genomics Platform"/>
            <consortium name="The Broad Institute Genome Sequencing Center for Infectious Disease"/>
            <person name="Wu L."/>
            <person name="Ma J."/>
        </authorList>
    </citation>
    <scope>NUCLEOTIDE SEQUENCE [LARGE SCALE GENOMIC DNA]</scope>
    <source>
        <strain evidence="9">CGMCC 4.1434</strain>
    </source>
</reference>
<evidence type="ECO:0000256" key="3">
    <source>
        <dbReference type="ARBA" id="ARBA00022692"/>
    </source>
</evidence>
<dbReference type="Pfam" id="PF07690">
    <property type="entry name" value="MFS_1"/>
    <property type="match status" value="1"/>
</dbReference>
<feature type="transmembrane region" description="Helical" evidence="6">
    <location>
        <begin position="34"/>
        <end position="51"/>
    </location>
</feature>
<keyword evidence="5 6" id="KW-0472">Membrane</keyword>
<dbReference type="InterPro" id="IPR036259">
    <property type="entry name" value="MFS_trans_sf"/>
</dbReference>
<comment type="subcellular location">
    <subcellularLocation>
        <location evidence="1">Cell membrane</location>
        <topology evidence="1">Multi-pass membrane protein</topology>
    </subcellularLocation>
</comment>
<dbReference type="PROSITE" id="PS50850">
    <property type="entry name" value="MFS"/>
    <property type="match status" value="1"/>
</dbReference>
<feature type="transmembrane region" description="Helical" evidence="6">
    <location>
        <begin position="126"/>
        <end position="153"/>
    </location>
</feature>
<dbReference type="InterPro" id="IPR011701">
    <property type="entry name" value="MFS"/>
</dbReference>
<feature type="transmembrane region" description="Helical" evidence="6">
    <location>
        <begin position="71"/>
        <end position="90"/>
    </location>
</feature>
<organism evidence="8 9">
    <name type="scientific">Sporosarcina soli</name>
    <dbReference type="NCBI Taxonomy" id="334736"/>
    <lineage>
        <taxon>Bacteria</taxon>
        <taxon>Bacillati</taxon>
        <taxon>Bacillota</taxon>
        <taxon>Bacilli</taxon>
        <taxon>Bacillales</taxon>
        <taxon>Caryophanaceae</taxon>
        <taxon>Sporosarcina</taxon>
    </lineage>
</organism>
<sequence>MRWFILILMFFGAMISFADKSIVGLAAVPIMEEFNLSYVEWGLVGSCYYWLYPVTGPFGASWADRIGAKKILGFLMISWSILQFGVLAIAALPFLLLYRVLLGAFGGPYSPIAYSHLDKWFAKEKGLANSAIVGGGTIGAMVIAPVLVSLITIFGWKVAFASLGVASLIWFFLFQFFTKESPIAVYKKEEKKQIEKLEKFNLKEFVSLMIRPTPLFTVLAYASVYMLIIWFTIWCPIYLVEVVQLSAAQMGYSIATIGIASIVIYTGVSMISDYLFKKNQDWRISRIYVVTISMAIGALLLASIIIFPNPIWVVSALCLSKGLTYAILVIAPTIMINEKRESGGLMSSMLTSFGSLAGIVAPVLTGYIISLAAGDKIAGYNFSVLFMAALVLTFGILFGIFVKPALSRNKVAKKNISNEVDLVN</sequence>
<keyword evidence="3 6" id="KW-0812">Transmembrane</keyword>
<keyword evidence="2" id="KW-0813">Transport</keyword>
<evidence type="ECO:0000313" key="8">
    <source>
        <dbReference type="EMBL" id="MFC5587458.1"/>
    </source>
</evidence>
<feature type="transmembrane region" description="Helical" evidence="6">
    <location>
        <begin position="348"/>
        <end position="370"/>
    </location>
</feature>
<dbReference type="InterPro" id="IPR050382">
    <property type="entry name" value="MFS_Na/Anion_cotransporter"/>
</dbReference>
<dbReference type="Gene3D" id="1.20.1250.20">
    <property type="entry name" value="MFS general substrate transporter like domains"/>
    <property type="match status" value="2"/>
</dbReference>
<protein>
    <submittedName>
        <fullName evidence="8">MFS transporter</fullName>
    </submittedName>
</protein>
<dbReference type="SUPFAM" id="SSF103473">
    <property type="entry name" value="MFS general substrate transporter"/>
    <property type="match status" value="1"/>
</dbReference>
<dbReference type="Proteomes" id="UP001596109">
    <property type="component" value="Unassembled WGS sequence"/>
</dbReference>
<evidence type="ECO:0000256" key="4">
    <source>
        <dbReference type="ARBA" id="ARBA00022989"/>
    </source>
</evidence>
<name>A0ABW0TFS6_9BACL</name>
<dbReference type="InterPro" id="IPR020846">
    <property type="entry name" value="MFS_dom"/>
</dbReference>
<evidence type="ECO:0000256" key="6">
    <source>
        <dbReference type="SAM" id="Phobius"/>
    </source>
</evidence>
<proteinExistence type="predicted"/>
<feature type="transmembrane region" description="Helical" evidence="6">
    <location>
        <begin position="252"/>
        <end position="275"/>
    </location>
</feature>
<evidence type="ECO:0000256" key="2">
    <source>
        <dbReference type="ARBA" id="ARBA00022448"/>
    </source>
</evidence>
<feature type="transmembrane region" description="Helical" evidence="6">
    <location>
        <begin position="287"/>
        <end position="307"/>
    </location>
</feature>
<evidence type="ECO:0000256" key="1">
    <source>
        <dbReference type="ARBA" id="ARBA00004651"/>
    </source>
</evidence>
<keyword evidence="9" id="KW-1185">Reference proteome</keyword>
<dbReference type="EMBL" id="JBHSNO010000001">
    <property type="protein sequence ID" value="MFC5587458.1"/>
    <property type="molecule type" value="Genomic_DNA"/>
</dbReference>
<comment type="caution">
    <text evidence="8">The sequence shown here is derived from an EMBL/GenBank/DDBJ whole genome shotgun (WGS) entry which is preliminary data.</text>
</comment>
<keyword evidence="4 6" id="KW-1133">Transmembrane helix</keyword>
<accession>A0ABW0TFS6</accession>
<dbReference type="PANTHER" id="PTHR11662:SF450">
    <property type="entry name" value="BLR1003 PROTEIN"/>
    <property type="match status" value="1"/>
</dbReference>
<dbReference type="RefSeq" id="WP_381429485.1">
    <property type="nucleotide sequence ID" value="NZ_JBHSNO010000001.1"/>
</dbReference>
<evidence type="ECO:0000256" key="5">
    <source>
        <dbReference type="ARBA" id="ARBA00023136"/>
    </source>
</evidence>
<evidence type="ECO:0000313" key="9">
    <source>
        <dbReference type="Proteomes" id="UP001596109"/>
    </source>
</evidence>
<feature type="transmembrane region" description="Helical" evidence="6">
    <location>
        <begin position="218"/>
        <end position="240"/>
    </location>
</feature>
<gene>
    <name evidence="8" type="ORF">ACFPRA_00865</name>
</gene>